<proteinExistence type="predicted"/>
<gene>
    <name evidence="1" type="ORF">Rhe02_01800</name>
</gene>
<dbReference type="InterPro" id="IPR026337">
    <property type="entry name" value="AKG_HExxH"/>
</dbReference>
<protein>
    <recommendedName>
        <fullName evidence="3">HEXXH motif domain-containing protein</fullName>
    </recommendedName>
</protein>
<organism evidence="1 2">
    <name type="scientific">Rhizocola hellebori</name>
    <dbReference type="NCBI Taxonomy" id="1392758"/>
    <lineage>
        <taxon>Bacteria</taxon>
        <taxon>Bacillati</taxon>
        <taxon>Actinomycetota</taxon>
        <taxon>Actinomycetes</taxon>
        <taxon>Micromonosporales</taxon>
        <taxon>Micromonosporaceae</taxon>
        <taxon>Rhizocola</taxon>
    </lineage>
</organism>
<keyword evidence="2" id="KW-1185">Reference proteome</keyword>
<accession>A0A8J3VDA7</accession>
<name>A0A8J3VDA7_9ACTN</name>
<sequence length="436" mass="47722">MINRYILSAASITSLAAGKLDPLTAKTLRSAQASVDHLLTAHILRSMPTSEPLSRAVDVLSEAQLRSPQQIACLSNQAWSGHWIARCIEALKAPQTNRRTLDQSVARLGAFAAVAALRAGVDAETRTVTDSGCLVLPTLGVAIPCDGSSLNIRLVVKDGRLTIHCDGNALTVQHGQESASTSWIAMRRLTAMHGQLALDLAFDDLDPLRDCYGARTTGRVPSDQYGRWNELFLSAWQLLCRHSPQRAAQVSQIMQVLVPLAPQPGLAEISMTSQDAMGALAMTLPTDPARFAIALVHEQAHSTLNGLLNLMPLFDRRSEARYFAPWRPDARPIGGLLHGVYAFLAVAETWLDLSEDTRIRQTAENELALRRVQVDTALDILVSADSLTPEGVQFAKTMRHRCDLLMAQPIPASVAAHANDVLRAQHKLWRQRNRQQ</sequence>
<evidence type="ECO:0000313" key="2">
    <source>
        <dbReference type="Proteomes" id="UP000612899"/>
    </source>
</evidence>
<reference evidence="1" key="1">
    <citation type="submission" date="2021-01" db="EMBL/GenBank/DDBJ databases">
        <title>Whole genome shotgun sequence of Rhizocola hellebori NBRC 109834.</title>
        <authorList>
            <person name="Komaki H."/>
            <person name="Tamura T."/>
        </authorList>
    </citation>
    <scope>NUCLEOTIDE SEQUENCE</scope>
    <source>
        <strain evidence="1">NBRC 109834</strain>
    </source>
</reference>
<dbReference type="NCBIfam" id="TIGR04267">
    <property type="entry name" value="mod_HExxH"/>
    <property type="match status" value="1"/>
</dbReference>
<evidence type="ECO:0000313" key="1">
    <source>
        <dbReference type="EMBL" id="GIH02113.1"/>
    </source>
</evidence>
<comment type="caution">
    <text evidence="1">The sequence shown here is derived from an EMBL/GenBank/DDBJ whole genome shotgun (WGS) entry which is preliminary data.</text>
</comment>
<dbReference type="EMBL" id="BONY01000001">
    <property type="protein sequence ID" value="GIH02113.1"/>
    <property type="molecule type" value="Genomic_DNA"/>
</dbReference>
<dbReference type="Proteomes" id="UP000612899">
    <property type="component" value="Unassembled WGS sequence"/>
</dbReference>
<dbReference type="AlphaFoldDB" id="A0A8J3VDA7"/>
<evidence type="ECO:0008006" key="3">
    <source>
        <dbReference type="Google" id="ProtNLM"/>
    </source>
</evidence>